<sequence length="191" mass="21433">MEWWQTLIIAAVPTIVTAASLVIQSMMNNGREDRRLAADAKHREEERAHAETMAREARDTEREVAATQRKDDADAGWSAAHVEMLTALDEIYYKLNEYKQQVTSQPRVLTFLAAEPRISRLIAAHSVIRVVPGNDLVLGDLDPIVDMLVDIHAKTVDSQNPPGELALLDNYAAMRAKYVDMIEVVRQQRSG</sequence>
<evidence type="ECO:0000313" key="4">
    <source>
        <dbReference type="Proteomes" id="UP000181980"/>
    </source>
</evidence>
<dbReference type="AlphaFoldDB" id="A0A1H5MQX5"/>
<evidence type="ECO:0000256" key="1">
    <source>
        <dbReference type="SAM" id="MobiDB-lite"/>
    </source>
</evidence>
<evidence type="ECO:0000256" key="2">
    <source>
        <dbReference type="SAM" id="Phobius"/>
    </source>
</evidence>
<reference evidence="4" key="1">
    <citation type="submission" date="2016-10" db="EMBL/GenBank/DDBJ databases">
        <authorList>
            <person name="Varghese N."/>
            <person name="Submissions S."/>
        </authorList>
    </citation>
    <scope>NUCLEOTIDE SEQUENCE [LARGE SCALE GENOMIC DNA]</scope>
    <source>
        <strain evidence="4">DSM 45237</strain>
    </source>
</reference>
<keyword evidence="2" id="KW-0472">Membrane</keyword>
<keyword evidence="4" id="KW-1185">Reference proteome</keyword>
<dbReference type="Proteomes" id="UP000181980">
    <property type="component" value="Unassembled WGS sequence"/>
</dbReference>
<accession>A0A1H5MQX5</accession>
<proteinExistence type="predicted"/>
<feature type="transmembrane region" description="Helical" evidence="2">
    <location>
        <begin position="6"/>
        <end position="26"/>
    </location>
</feature>
<dbReference type="EMBL" id="FNUC01000003">
    <property type="protein sequence ID" value="SEE91041.1"/>
    <property type="molecule type" value="Genomic_DNA"/>
</dbReference>
<keyword evidence="2" id="KW-0812">Transmembrane</keyword>
<dbReference type="STRING" id="561176.SAMN04488561_3309"/>
<dbReference type="RefSeq" id="WP_069111645.1">
    <property type="nucleotide sequence ID" value="NZ_FNUC01000003.1"/>
</dbReference>
<evidence type="ECO:0000313" key="3">
    <source>
        <dbReference type="EMBL" id="SEE91041.1"/>
    </source>
</evidence>
<feature type="region of interest" description="Disordered" evidence="1">
    <location>
        <begin position="34"/>
        <end position="72"/>
    </location>
</feature>
<name>A0A1H5MQX5_9ACTN</name>
<organism evidence="3 4">
    <name type="scientific">Jiangella alba</name>
    <dbReference type="NCBI Taxonomy" id="561176"/>
    <lineage>
        <taxon>Bacteria</taxon>
        <taxon>Bacillati</taxon>
        <taxon>Actinomycetota</taxon>
        <taxon>Actinomycetes</taxon>
        <taxon>Jiangellales</taxon>
        <taxon>Jiangellaceae</taxon>
        <taxon>Jiangella</taxon>
    </lineage>
</organism>
<keyword evidence="2" id="KW-1133">Transmembrane helix</keyword>
<gene>
    <name evidence="3" type="ORF">SAMN04488561_3309</name>
</gene>
<protein>
    <submittedName>
        <fullName evidence="3">Uncharacterized protein</fullName>
    </submittedName>
</protein>